<dbReference type="SUPFAM" id="SSF159800">
    <property type="entry name" value="PrpR receptor domain-like"/>
    <property type="match status" value="1"/>
</dbReference>
<organism evidence="2">
    <name type="scientific">Candidatus Methanophagaceae archaeon ANME-1 ERB6</name>
    <dbReference type="NCBI Taxonomy" id="2759912"/>
    <lineage>
        <taxon>Archaea</taxon>
        <taxon>Methanobacteriati</taxon>
        <taxon>Methanobacteriota</taxon>
        <taxon>Stenosarchaea group</taxon>
        <taxon>Methanomicrobia</taxon>
        <taxon>Candidatus Methanophagales</taxon>
        <taxon>Candidatus Methanophagaceae</taxon>
    </lineage>
</organism>
<sequence length="176" mass="19204">MSIVDDMVAELFKHNKELHDLLSKAMKQRLGVSIGEFSEKSGIPASTLYKILSGERDPNLRTFRRIINTISEIESGYAKKKRKFIAMICSRGCLEVLEKTTVNTGKETFDVKEYSVTSIEEAIIGAIKAEEDGASALVCAPIVSSTVEKVVNIPVVTIRPSSSVARAIELAAKKAS</sequence>
<dbReference type="InterPro" id="IPR001387">
    <property type="entry name" value="Cro/C1-type_HTH"/>
</dbReference>
<name>A0A7G9YYU8_9EURY</name>
<dbReference type="GO" id="GO:0003677">
    <property type="term" value="F:DNA binding"/>
    <property type="evidence" value="ECO:0007669"/>
    <property type="project" value="InterPro"/>
</dbReference>
<accession>A0A7G9YYU8</accession>
<dbReference type="SMART" id="SM00530">
    <property type="entry name" value="HTH_XRE"/>
    <property type="match status" value="1"/>
</dbReference>
<dbReference type="EMBL" id="MT631533">
    <property type="protein sequence ID" value="QNO53182.1"/>
    <property type="molecule type" value="Genomic_DNA"/>
</dbReference>
<feature type="domain" description="HTH cro/C1-type" evidence="1">
    <location>
        <begin position="22"/>
        <end position="66"/>
    </location>
</feature>
<dbReference type="PIRSF" id="PIRSF005978">
    <property type="entry name" value="HTH_MJ0621_prd"/>
    <property type="match status" value="1"/>
</dbReference>
<reference evidence="2" key="1">
    <citation type="submission" date="2020-06" db="EMBL/GenBank/DDBJ databases">
        <title>Unique genomic features of the anaerobic methanotrophic archaea.</title>
        <authorList>
            <person name="Chadwick G.L."/>
            <person name="Skennerton C.T."/>
            <person name="Laso-Perez R."/>
            <person name="Leu A.O."/>
            <person name="Speth D.R."/>
            <person name="Yu H."/>
            <person name="Morgan-Lang C."/>
            <person name="Hatzenpichler R."/>
            <person name="Goudeau D."/>
            <person name="Malmstrom R."/>
            <person name="Brazelton W.J."/>
            <person name="Woyke T."/>
            <person name="Hallam S.J."/>
            <person name="Tyson G.W."/>
            <person name="Wegener G."/>
            <person name="Boetius A."/>
            <person name="Orphan V."/>
        </authorList>
    </citation>
    <scope>NUCLEOTIDE SEQUENCE</scope>
</reference>
<dbReference type="PROSITE" id="PS50943">
    <property type="entry name" value="HTH_CROC1"/>
    <property type="match status" value="1"/>
</dbReference>
<dbReference type="InterPro" id="IPR010982">
    <property type="entry name" value="Lambda_DNA-bd_dom_sf"/>
</dbReference>
<protein>
    <recommendedName>
        <fullName evidence="1">HTH cro/C1-type domain-containing protein</fullName>
    </recommendedName>
</protein>
<evidence type="ECO:0000259" key="1">
    <source>
        <dbReference type="PROSITE" id="PS50943"/>
    </source>
</evidence>
<dbReference type="InterPro" id="IPR016472">
    <property type="entry name" value="Tscrpt_reg_MJ0621_prd"/>
</dbReference>
<dbReference type="SUPFAM" id="SSF47413">
    <property type="entry name" value="lambda repressor-like DNA-binding domains"/>
    <property type="match status" value="1"/>
</dbReference>
<dbReference type="AlphaFoldDB" id="A0A7G9YYU8"/>
<dbReference type="CDD" id="cd00093">
    <property type="entry name" value="HTH_XRE"/>
    <property type="match status" value="1"/>
</dbReference>
<evidence type="ECO:0000313" key="2">
    <source>
        <dbReference type="EMBL" id="QNO53182.1"/>
    </source>
</evidence>
<dbReference type="Pfam" id="PF01381">
    <property type="entry name" value="HTH_3"/>
    <property type="match status" value="1"/>
</dbReference>
<dbReference type="Gene3D" id="1.10.260.40">
    <property type="entry name" value="lambda repressor-like DNA-binding domains"/>
    <property type="match status" value="1"/>
</dbReference>
<gene>
    <name evidence="2" type="ORF">NDOAJMFA_00032</name>
</gene>
<proteinExistence type="predicted"/>